<dbReference type="EMBL" id="DF973244">
    <property type="protein sequence ID" value="GAU22296.1"/>
    <property type="molecule type" value="Genomic_DNA"/>
</dbReference>
<dbReference type="Proteomes" id="UP000242715">
    <property type="component" value="Unassembled WGS sequence"/>
</dbReference>
<gene>
    <name evidence="1" type="ORF">TSUD_260960</name>
</gene>
<proteinExistence type="predicted"/>
<evidence type="ECO:0000313" key="1">
    <source>
        <dbReference type="EMBL" id="GAU22296.1"/>
    </source>
</evidence>
<protein>
    <submittedName>
        <fullName evidence="1">Uncharacterized protein</fullName>
    </submittedName>
</protein>
<sequence>MVLSVILREDRRRLLMVRKGLETRETDFKVSTSPFNILKMRSQISSGRSSAPAAIVTHNF</sequence>
<keyword evidence="2" id="KW-1185">Reference proteome</keyword>
<reference evidence="2" key="1">
    <citation type="journal article" date="2017" name="Front. Plant Sci.">
        <title>Climate Clever Clovers: New Paradigm to Reduce the Environmental Footprint of Ruminants by Breeding Low Methanogenic Forages Utilizing Haplotype Variation.</title>
        <authorList>
            <person name="Kaur P."/>
            <person name="Appels R."/>
            <person name="Bayer P.E."/>
            <person name="Keeble-Gagnere G."/>
            <person name="Wang J."/>
            <person name="Hirakawa H."/>
            <person name="Shirasawa K."/>
            <person name="Vercoe P."/>
            <person name="Stefanova K."/>
            <person name="Durmic Z."/>
            <person name="Nichols P."/>
            <person name="Revell C."/>
            <person name="Isobe S.N."/>
            <person name="Edwards D."/>
            <person name="Erskine W."/>
        </authorList>
    </citation>
    <scope>NUCLEOTIDE SEQUENCE [LARGE SCALE GENOMIC DNA]</scope>
    <source>
        <strain evidence="2">cv. Daliak</strain>
    </source>
</reference>
<dbReference type="AlphaFoldDB" id="A0A2Z6LU26"/>
<evidence type="ECO:0000313" key="2">
    <source>
        <dbReference type="Proteomes" id="UP000242715"/>
    </source>
</evidence>
<accession>A0A2Z6LU26</accession>
<organism evidence="1 2">
    <name type="scientific">Trifolium subterraneum</name>
    <name type="common">Subterranean clover</name>
    <dbReference type="NCBI Taxonomy" id="3900"/>
    <lineage>
        <taxon>Eukaryota</taxon>
        <taxon>Viridiplantae</taxon>
        <taxon>Streptophyta</taxon>
        <taxon>Embryophyta</taxon>
        <taxon>Tracheophyta</taxon>
        <taxon>Spermatophyta</taxon>
        <taxon>Magnoliopsida</taxon>
        <taxon>eudicotyledons</taxon>
        <taxon>Gunneridae</taxon>
        <taxon>Pentapetalae</taxon>
        <taxon>rosids</taxon>
        <taxon>fabids</taxon>
        <taxon>Fabales</taxon>
        <taxon>Fabaceae</taxon>
        <taxon>Papilionoideae</taxon>
        <taxon>50 kb inversion clade</taxon>
        <taxon>NPAAA clade</taxon>
        <taxon>Hologalegina</taxon>
        <taxon>IRL clade</taxon>
        <taxon>Trifolieae</taxon>
        <taxon>Trifolium</taxon>
    </lineage>
</organism>
<name>A0A2Z6LU26_TRISU</name>